<dbReference type="PANTHER" id="PTHR11760">
    <property type="entry name" value="30S/40S RIBOSOMAL PROTEIN S3"/>
    <property type="match status" value="1"/>
</dbReference>
<comment type="subunit">
    <text evidence="6">Part of the 30S ribosomal subunit.</text>
</comment>
<protein>
    <recommendedName>
        <fullName evidence="6">Small ribosomal subunit protein uS3</fullName>
    </recommendedName>
</protein>
<gene>
    <name evidence="6" type="primary">rps3</name>
    <name evidence="9" type="ORF">B7O98_03055</name>
</gene>
<dbReference type="NCBIfam" id="NF003219">
    <property type="entry name" value="PRK04191.1"/>
    <property type="match status" value="1"/>
</dbReference>
<evidence type="ECO:0000256" key="1">
    <source>
        <dbReference type="ARBA" id="ARBA00010761"/>
    </source>
</evidence>
<feature type="compositionally biased region" description="Polar residues" evidence="7">
    <location>
        <begin position="203"/>
        <end position="215"/>
    </location>
</feature>
<dbReference type="InterPro" id="IPR004087">
    <property type="entry name" value="KH_dom"/>
</dbReference>
<evidence type="ECO:0000256" key="5">
    <source>
        <dbReference type="ARBA" id="ARBA00023274"/>
    </source>
</evidence>
<accession>A0A2R7Y7H4</accession>
<dbReference type="InterPro" id="IPR001351">
    <property type="entry name" value="Ribosomal_uS3_C"/>
</dbReference>
<keyword evidence="2 6" id="KW-0699">rRNA-binding</keyword>
<evidence type="ECO:0000256" key="6">
    <source>
        <dbReference type="HAMAP-Rule" id="MF_01309"/>
    </source>
</evidence>
<dbReference type="InterPro" id="IPR005703">
    <property type="entry name" value="Ribosomal_uS3_euk/arc"/>
</dbReference>
<evidence type="ECO:0000256" key="3">
    <source>
        <dbReference type="ARBA" id="ARBA00022884"/>
    </source>
</evidence>
<feature type="region of interest" description="Disordered" evidence="7">
    <location>
        <begin position="198"/>
        <end position="221"/>
    </location>
</feature>
<dbReference type="HAMAP" id="MF_01309_A">
    <property type="entry name" value="Ribosomal_uS3_A"/>
    <property type="match status" value="1"/>
</dbReference>
<dbReference type="Pfam" id="PF00189">
    <property type="entry name" value="Ribosomal_S3_C"/>
    <property type="match status" value="1"/>
</dbReference>
<dbReference type="Gene3D" id="3.30.1140.32">
    <property type="entry name" value="Ribosomal protein S3, C-terminal domain"/>
    <property type="match status" value="1"/>
</dbReference>
<dbReference type="InterPro" id="IPR027488">
    <property type="entry name" value="Ribosomal_uS3_arc"/>
</dbReference>
<dbReference type="Proteomes" id="UP000244093">
    <property type="component" value="Unassembled WGS sequence"/>
</dbReference>
<dbReference type="InterPro" id="IPR015946">
    <property type="entry name" value="KH_dom-like_a/b"/>
</dbReference>
<dbReference type="GO" id="GO:0022627">
    <property type="term" value="C:cytosolic small ribosomal subunit"/>
    <property type="evidence" value="ECO:0007669"/>
    <property type="project" value="UniProtKB-UniRule"/>
</dbReference>
<dbReference type="AlphaFoldDB" id="A0A2R7Y7H4"/>
<name>A0A2R7Y7H4_9CREN</name>
<keyword evidence="5 6" id="KW-0687">Ribonucleoprotein</keyword>
<keyword evidence="4 6" id="KW-0689">Ribosomal protein</keyword>
<dbReference type="NCBIfam" id="TIGR01008">
    <property type="entry name" value="uS3_euk_arch"/>
    <property type="match status" value="1"/>
</dbReference>
<comment type="caution">
    <text evidence="9">The sequence shown here is derived from an EMBL/GenBank/DDBJ whole genome shotgun (WGS) entry which is preliminary data.</text>
</comment>
<evidence type="ECO:0000313" key="9">
    <source>
        <dbReference type="EMBL" id="PUA33416.1"/>
    </source>
</evidence>
<dbReference type="GO" id="GO:0003735">
    <property type="term" value="F:structural constituent of ribosome"/>
    <property type="evidence" value="ECO:0007669"/>
    <property type="project" value="UniProtKB-UniRule"/>
</dbReference>
<dbReference type="InterPro" id="IPR036419">
    <property type="entry name" value="Ribosomal_S3_C_sf"/>
</dbReference>
<dbReference type="Pfam" id="PF07650">
    <property type="entry name" value="KH_2"/>
    <property type="match status" value="1"/>
</dbReference>
<organism evidence="9 10">
    <name type="scientific">Zestosphaera tikiterensis</name>
    <dbReference type="NCBI Taxonomy" id="1973259"/>
    <lineage>
        <taxon>Archaea</taxon>
        <taxon>Thermoproteota</taxon>
        <taxon>Thermoprotei</taxon>
        <taxon>Desulfurococcales</taxon>
        <taxon>Desulfurococcaceae</taxon>
        <taxon>Zestosphaera</taxon>
    </lineage>
</organism>
<dbReference type="CDD" id="cd02411">
    <property type="entry name" value="KH-II_30S_S3_arch"/>
    <property type="match status" value="1"/>
</dbReference>
<reference evidence="9 10" key="1">
    <citation type="journal article" date="2018" name="Syst. Appl. Microbiol.">
        <title>A new symbiotic nanoarchaeote (Candidatus Nanoclepta minutus) and its host (Zestosphaera tikiterensis gen. nov., sp. nov.) from a New Zealand hot spring.</title>
        <authorList>
            <person name="St John E."/>
            <person name="Liu Y."/>
            <person name="Podar M."/>
            <person name="Stott M.B."/>
            <person name="Meneghin J."/>
            <person name="Chen Z."/>
            <person name="Lagutin K."/>
            <person name="Mitchell K."/>
            <person name="Reysenbach A.L."/>
        </authorList>
    </citation>
    <scope>NUCLEOTIDE SEQUENCE [LARGE SCALE GENOMIC DNA]</scope>
    <source>
        <strain evidence="9">NZ3</strain>
    </source>
</reference>
<evidence type="ECO:0000256" key="2">
    <source>
        <dbReference type="ARBA" id="ARBA00022730"/>
    </source>
</evidence>
<dbReference type="PROSITE" id="PS50823">
    <property type="entry name" value="KH_TYPE_2"/>
    <property type="match status" value="1"/>
</dbReference>
<sequence length="221" mass="24550">MVDIKSHFIGLNLIRLKIDEFLSKNFMRAGYSKVDLVKTPLGTRVIIYADRPSLLIGRKGQTIKQLTEIFEKYFKVDNPQVVVTQVENPDLDARIVATRVALAIEKGYHFRRAAFVALRRVLAAGAQGVEIIISGKIISERAKYEKLRAGKVYKAGQHLDRLSDRAVIHLLRKPGIYGIEVYIVKPGEPDDVIAIREGGAPEVTQTSSPQSQSNVEGGKQA</sequence>
<dbReference type="InterPro" id="IPR057258">
    <property type="entry name" value="Ribosomal_uS3"/>
</dbReference>
<dbReference type="InterPro" id="IPR004044">
    <property type="entry name" value="KH_dom_type_2"/>
</dbReference>
<comment type="similarity">
    <text evidence="1 6">Belongs to the universal ribosomal protein uS3 family.</text>
</comment>
<dbReference type="GO" id="GO:0019843">
    <property type="term" value="F:rRNA binding"/>
    <property type="evidence" value="ECO:0007669"/>
    <property type="project" value="UniProtKB-UniRule"/>
</dbReference>
<dbReference type="PANTHER" id="PTHR11760:SF32">
    <property type="entry name" value="SMALL RIBOSOMAL SUBUNIT PROTEIN US3"/>
    <property type="match status" value="1"/>
</dbReference>
<dbReference type="EMBL" id="NBVN01000002">
    <property type="protein sequence ID" value="PUA33416.1"/>
    <property type="molecule type" value="Genomic_DNA"/>
</dbReference>
<keyword evidence="3 6" id="KW-0694">RNA-binding</keyword>
<dbReference type="SMART" id="SM00322">
    <property type="entry name" value="KH"/>
    <property type="match status" value="1"/>
</dbReference>
<dbReference type="InterPro" id="IPR009019">
    <property type="entry name" value="KH_sf_prok-type"/>
</dbReference>
<proteinExistence type="inferred from homology"/>
<evidence type="ECO:0000256" key="7">
    <source>
        <dbReference type="SAM" id="MobiDB-lite"/>
    </source>
</evidence>
<feature type="domain" description="KH type-2" evidence="8">
    <location>
        <begin position="18"/>
        <end position="97"/>
    </location>
</feature>
<evidence type="ECO:0000259" key="8">
    <source>
        <dbReference type="PROSITE" id="PS50823"/>
    </source>
</evidence>
<dbReference type="GO" id="GO:0006412">
    <property type="term" value="P:translation"/>
    <property type="evidence" value="ECO:0007669"/>
    <property type="project" value="UniProtKB-UniRule"/>
</dbReference>
<dbReference type="SUPFAM" id="SSF54814">
    <property type="entry name" value="Prokaryotic type KH domain (KH-domain type II)"/>
    <property type="match status" value="1"/>
</dbReference>
<evidence type="ECO:0000313" key="10">
    <source>
        <dbReference type="Proteomes" id="UP000244093"/>
    </source>
</evidence>
<dbReference type="FunFam" id="3.30.300.20:FF:000001">
    <property type="entry name" value="30S ribosomal protein S3"/>
    <property type="match status" value="1"/>
</dbReference>
<evidence type="ECO:0000256" key="4">
    <source>
        <dbReference type="ARBA" id="ARBA00022980"/>
    </source>
</evidence>
<dbReference type="Gene3D" id="3.30.300.20">
    <property type="match status" value="1"/>
</dbReference>
<dbReference type="SUPFAM" id="SSF54821">
    <property type="entry name" value="Ribosomal protein S3 C-terminal domain"/>
    <property type="match status" value="1"/>
</dbReference>
<comment type="function">
    <text evidence="6">Binds the lower part of the 30S subunit head.</text>
</comment>